<dbReference type="RefSeq" id="XP_008471379.1">
    <property type="nucleotide sequence ID" value="XM_008473157.2"/>
</dbReference>
<dbReference type="STRING" id="121845.A0A1S3D046"/>
<comment type="catalytic activity">
    <reaction evidence="2">
        <text>(6S)-5,6,7,8-tetrahydrofolyl-(gamma-L-Glu)(n) + (n-1) H2O = (6S)-5,6,7,8-tetrahydrofolate + (n-1) L-glutamate</text>
        <dbReference type="Rhea" id="RHEA:56784"/>
        <dbReference type="Rhea" id="RHEA-COMP:14738"/>
        <dbReference type="ChEBI" id="CHEBI:15377"/>
        <dbReference type="ChEBI" id="CHEBI:29985"/>
        <dbReference type="ChEBI" id="CHEBI:57453"/>
        <dbReference type="ChEBI" id="CHEBI:141005"/>
        <dbReference type="EC" id="3.4.19.9"/>
    </reaction>
</comment>
<evidence type="ECO:0000256" key="1">
    <source>
        <dbReference type="PIRSR" id="PIRSR615527-1"/>
    </source>
</evidence>
<feature type="active site" evidence="2">
    <location>
        <position position="125"/>
    </location>
</feature>
<dbReference type="EC" id="3.4.19.9" evidence="2"/>
<evidence type="ECO:0000313" key="4">
    <source>
        <dbReference type="Proteomes" id="UP000079169"/>
    </source>
</evidence>
<dbReference type="GO" id="GO:0046900">
    <property type="term" value="P:tetrahydrofolylpolyglutamate metabolic process"/>
    <property type="evidence" value="ECO:0007669"/>
    <property type="project" value="TreeGrafter"/>
</dbReference>
<dbReference type="PROSITE" id="PS51273">
    <property type="entry name" value="GATASE_TYPE_1"/>
    <property type="match status" value="1"/>
</dbReference>
<dbReference type="PANTHER" id="PTHR11315">
    <property type="entry name" value="PROTEASE FAMILY C26 GAMMA-GLUTAMYL HYDROLASE"/>
    <property type="match status" value="1"/>
</dbReference>
<dbReference type="Proteomes" id="UP000079169">
    <property type="component" value="Unplaced"/>
</dbReference>
<keyword evidence="2" id="KW-0378">Hydrolase</keyword>
<organism evidence="4 5">
    <name type="scientific">Diaphorina citri</name>
    <name type="common">Asian citrus psyllid</name>
    <dbReference type="NCBI Taxonomy" id="121845"/>
    <lineage>
        <taxon>Eukaryota</taxon>
        <taxon>Metazoa</taxon>
        <taxon>Ecdysozoa</taxon>
        <taxon>Arthropoda</taxon>
        <taxon>Hexapoda</taxon>
        <taxon>Insecta</taxon>
        <taxon>Pterygota</taxon>
        <taxon>Neoptera</taxon>
        <taxon>Paraneoptera</taxon>
        <taxon>Hemiptera</taxon>
        <taxon>Sternorrhyncha</taxon>
        <taxon>Psylloidea</taxon>
        <taxon>Psyllidae</taxon>
        <taxon>Diaphorininae</taxon>
        <taxon>Diaphorina</taxon>
    </lineage>
</organism>
<dbReference type="SUPFAM" id="SSF52317">
    <property type="entry name" value="Class I glutamine amidotransferase-like"/>
    <property type="match status" value="1"/>
</dbReference>
<keyword evidence="4" id="KW-1185">Reference proteome</keyword>
<dbReference type="InterPro" id="IPR017926">
    <property type="entry name" value="GATASE"/>
</dbReference>
<dbReference type="OMA" id="HAFANEA"/>
<dbReference type="PaxDb" id="121845-A0A1S3D046"/>
<name>A0A1S3D046_DIACI</name>
<accession>A0A1S3D046</accession>
<dbReference type="PROSITE" id="PS51275">
    <property type="entry name" value="PEPTIDASE_C26_GGH"/>
    <property type="match status" value="1"/>
</dbReference>
<feature type="domain" description="Glutamine amidotransferase" evidence="3">
    <location>
        <begin position="8"/>
        <end position="133"/>
    </location>
</feature>
<reference evidence="5" key="1">
    <citation type="submission" date="2025-08" db="UniProtKB">
        <authorList>
            <consortium name="RefSeq"/>
        </authorList>
    </citation>
    <scope>IDENTIFICATION</scope>
</reference>
<dbReference type="KEGG" id="dci:103508601"/>
<dbReference type="GO" id="GO:0034722">
    <property type="term" value="F:gamma-glutamyl-peptidase activity"/>
    <property type="evidence" value="ECO:0007669"/>
    <property type="project" value="UniProtKB-UniRule"/>
</dbReference>
<dbReference type="AlphaFoldDB" id="A0A1S3D046"/>
<dbReference type="InterPro" id="IPR015527">
    <property type="entry name" value="Pept_C26_g-glut_hydrolase"/>
</dbReference>
<feature type="active site" description="Proton donor" evidence="1">
    <location>
        <position position="125"/>
    </location>
</feature>
<feature type="active site" description="Nucleophile" evidence="1 2">
    <location>
        <position position="14"/>
    </location>
</feature>
<evidence type="ECO:0000259" key="3">
    <source>
        <dbReference type="Pfam" id="PF00117"/>
    </source>
</evidence>
<evidence type="ECO:0000313" key="5">
    <source>
        <dbReference type="RefSeq" id="XP_008471379.1"/>
    </source>
</evidence>
<gene>
    <name evidence="5" type="primary">LOC103508601</name>
</gene>
<dbReference type="GeneID" id="103508601"/>
<protein>
    <recommendedName>
        <fullName evidence="2">folate gamma-glutamyl hydrolase</fullName>
        <ecNumber evidence="2">3.4.19.9</ecNumber>
    </recommendedName>
</protein>
<dbReference type="Gene3D" id="3.40.50.880">
    <property type="match status" value="1"/>
</dbReference>
<dbReference type="InterPro" id="IPR029062">
    <property type="entry name" value="Class_I_gatase-like"/>
</dbReference>
<dbReference type="PANTHER" id="PTHR11315:SF0">
    <property type="entry name" value="FOLATE GAMMA-GLUTAMYL HYDROLASE"/>
    <property type="match status" value="1"/>
</dbReference>
<proteinExistence type="predicted"/>
<sequence length="202" mass="23545">MNSRGDYFPILGICLGFELLLFVENKEKELRTDCNCFHENLSLRFLKNGSKTGLYKTFPKKSLKALAKNNITYNYHIWCITRATMNSTKLSDAWDILTESKAGNGKKFVSTVQSKKYPFVGIQFHPEKNSYEWNTVAHVNHSRIAIETSRLFYDWIVTEASKNKHAYPSHADLYKEVIYNYAPTMSYPLNNKTSFEQIYFFD</sequence>
<dbReference type="GO" id="GO:0005773">
    <property type="term" value="C:vacuole"/>
    <property type="evidence" value="ECO:0007669"/>
    <property type="project" value="TreeGrafter"/>
</dbReference>
<evidence type="ECO:0000256" key="2">
    <source>
        <dbReference type="PROSITE-ProRule" id="PRU00607"/>
    </source>
</evidence>
<dbReference type="Pfam" id="PF00117">
    <property type="entry name" value="GATase"/>
    <property type="match status" value="1"/>
</dbReference>